<dbReference type="AlphaFoldDB" id="A0A1D1V972"/>
<evidence type="ECO:0000313" key="1">
    <source>
        <dbReference type="EMBL" id="GAU95383.1"/>
    </source>
</evidence>
<dbReference type="Proteomes" id="UP000186922">
    <property type="component" value="Unassembled WGS sequence"/>
</dbReference>
<keyword evidence="2" id="KW-1185">Reference proteome</keyword>
<comment type="caution">
    <text evidence="1">The sequence shown here is derived from an EMBL/GenBank/DDBJ whole genome shotgun (WGS) entry which is preliminary data.</text>
</comment>
<proteinExistence type="predicted"/>
<sequence length="89" mass="10305">MAQNCVQNMIVVKRKNKSPSNRRKINKIMDVGGFMALHPATKEIKPRRTRNFSTGQSWFLTSELLVNTQDELMYGEDDSMKRKTCNVQL</sequence>
<accession>A0A1D1V972</accession>
<gene>
    <name evidence="1" type="primary">RvY_07009-1</name>
    <name evidence="1" type="synonym">RvY_07009.1</name>
    <name evidence="1" type="ORF">RvY_07009</name>
</gene>
<protein>
    <submittedName>
        <fullName evidence="1">Uncharacterized protein</fullName>
    </submittedName>
</protein>
<name>A0A1D1V972_RAMVA</name>
<evidence type="ECO:0000313" key="2">
    <source>
        <dbReference type="Proteomes" id="UP000186922"/>
    </source>
</evidence>
<dbReference type="EMBL" id="BDGG01000003">
    <property type="protein sequence ID" value="GAU95383.1"/>
    <property type="molecule type" value="Genomic_DNA"/>
</dbReference>
<reference evidence="1 2" key="1">
    <citation type="journal article" date="2016" name="Nat. Commun.">
        <title>Extremotolerant tardigrade genome and improved radiotolerance of human cultured cells by tardigrade-unique protein.</title>
        <authorList>
            <person name="Hashimoto T."/>
            <person name="Horikawa D.D."/>
            <person name="Saito Y."/>
            <person name="Kuwahara H."/>
            <person name="Kozuka-Hata H."/>
            <person name="Shin-I T."/>
            <person name="Minakuchi Y."/>
            <person name="Ohishi K."/>
            <person name="Motoyama A."/>
            <person name="Aizu T."/>
            <person name="Enomoto A."/>
            <person name="Kondo K."/>
            <person name="Tanaka S."/>
            <person name="Hara Y."/>
            <person name="Koshikawa S."/>
            <person name="Sagara H."/>
            <person name="Miura T."/>
            <person name="Yokobori S."/>
            <person name="Miyagawa K."/>
            <person name="Suzuki Y."/>
            <person name="Kubo T."/>
            <person name="Oyama M."/>
            <person name="Kohara Y."/>
            <person name="Fujiyama A."/>
            <person name="Arakawa K."/>
            <person name="Katayama T."/>
            <person name="Toyoda A."/>
            <person name="Kunieda T."/>
        </authorList>
    </citation>
    <scope>NUCLEOTIDE SEQUENCE [LARGE SCALE GENOMIC DNA]</scope>
    <source>
        <strain evidence="1 2">YOKOZUNA-1</strain>
    </source>
</reference>
<organism evidence="1 2">
    <name type="scientific">Ramazzottius varieornatus</name>
    <name type="common">Water bear</name>
    <name type="synonym">Tardigrade</name>
    <dbReference type="NCBI Taxonomy" id="947166"/>
    <lineage>
        <taxon>Eukaryota</taxon>
        <taxon>Metazoa</taxon>
        <taxon>Ecdysozoa</taxon>
        <taxon>Tardigrada</taxon>
        <taxon>Eutardigrada</taxon>
        <taxon>Parachela</taxon>
        <taxon>Hypsibioidea</taxon>
        <taxon>Ramazzottiidae</taxon>
        <taxon>Ramazzottius</taxon>
    </lineage>
</organism>